<dbReference type="EMBL" id="CP003273">
    <property type="protein sequence ID" value="AGL01677.1"/>
    <property type="molecule type" value="Genomic_DNA"/>
</dbReference>
<evidence type="ECO:0000256" key="1">
    <source>
        <dbReference type="SAM" id="Coils"/>
    </source>
</evidence>
<dbReference type="KEGG" id="dgi:Desgi_2251"/>
<name>R4KJ75_9FIRM</name>
<evidence type="ECO:0000313" key="2">
    <source>
        <dbReference type="EMBL" id="AGL01677.1"/>
    </source>
</evidence>
<dbReference type="Proteomes" id="UP000013520">
    <property type="component" value="Chromosome"/>
</dbReference>
<keyword evidence="3" id="KW-1185">Reference proteome</keyword>
<dbReference type="eggNOG" id="ENOG502ZQUI">
    <property type="taxonomic scope" value="Bacteria"/>
</dbReference>
<protein>
    <submittedName>
        <fullName evidence="2">Uncharacterized protein</fullName>
    </submittedName>
</protein>
<proteinExistence type="predicted"/>
<organism evidence="2 3">
    <name type="scientific">Desulfoscipio gibsoniae DSM 7213</name>
    <dbReference type="NCBI Taxonomy" id="767817"/>
    <lineage>
        <taxon>Bacteria</taxon>
        <taxon>Bacillati</taxon>
        <taxon>Bacillota</taxon>
        <taxon>Clostridia</taxon>
        <taxon>Eubacteriales</taxon>
        <taxon>Desulfallaceae</taxon>
        <taxon>Desulfoscipio</taxon>
    </lineage>
</organism>
<dbReference type="STRING" id="767817.Desgi_2251"/>
<keyword evidence="1" id="KW-0175">Coiled coil</keyword>
<accession>R4KJ75</accession>
<dbReference type="AlphaFoldDB" id="R4KJ75"/>
<reference evidence="2 3" key="1">
    <citation type="submission" date="2012-01" db="EMBL/GenBank/DDBJ databases">
        <title>Complete sequence of Desulfotomaculum gibsoniae DSM 7213.</title>
        <authorList>
            <consortium name="US DOE Joint Genome Institute"/>
            <person name="Lucas S."/>
            <person name="Han J."/>
            <person name="Lapidus A."/>
            <person name="Cheng J.-F."/>
            <person name="Goodwin L."/>
            <person name="Pitluck S."/>
            <person name="Peters L."/>
            <person name="Ovchinnikova G."/>
            <person name="Teshima H."/>
            <person name="Detter J.C."/>
            <person name="Han C."/>
            <person name="Tapia R."/>
            <person name="Land M."/>
            <person name="Hauser L."/>
            <person name="Kyrpides N."/>
            <person name="Ivanova N."/>
            <person name="Pagani I."/>
            <person name="Parshina S."/>
            <person name="Plugge C."/>
            <person name="Muyzer G."/>
            <person name="Kuever J."/>
            <person name="Ivanova A."/>
            <person name="Nazina T."/>
            <person name="Klenk H.-P."/>
            <person name="Brambilla E."/>
            <person name="Spring S."/>
            <person name="Stams A.F."/>
            <person name="Woyke T."/>
        </authorList>
    </citation>
    <scope>NUCLEOTIDE SEQUENCE [LARGE SCALE GENOMIC DNA]</scope>
    <source>
        <strain evidence="2 3">DSM 7213</strain>
    </source>
</reference>
<gene>
    <name evidence="2" type="ORF">Desgi_2251</name>
</gene>
<dbReference type="RefSeq" id="WP_006522111.1">
    <property type="nucleotide sequence ID" value="NC_021184.1"/>
</dbReference>
<feature type="coiled-coil region" evidence="1">
    <location>
        <begin position="26"/>
        <end position="73"/>
    </location>
</feature>
<dbReference type="Gene3D" id="1.20.1330.10">
    <property type="entry name" value="f41 fragment of flagellin, N-terminal domain"/>
    <property type="match status" value="1"/>
</dbReference>
<sequence>MIKLTIPNEDYLRQQLEWVKYRAAALDEIEVKLREMKELAVFARDNELTPVEAREINAKLHELQREITELDEQSGVFWLDYQ</sequence>
<dbReference type="HOGENOM" id="CLU_194397_0_0_9"/>
<evidence type="ECO:0000313" key="3">
    <source>
        <dbReference type="Proteomes" id="UP000013520"/>
    </source>
</evidence>